<organism evidence="2 3">
    <name type="scientific">Dorcoceras hygrometricum</name>
    <dbReference type="NCBI Taxonomy" id="472368"/>
    <lineage>
        <taxon>Eukaryota</taxon>
        <taxon>Viridiplantae</taxon>
        <taxon>Streptophyta</taxon>
        <taxon>Embryophyta</taxon>
        <taxon>Tracheophyta</taxon>
        <taxon>Spermatophyta</taxon>
        <taxon>Magnoliopsida</taxon>
        <taxon>eudicotyledons</taxon>
        <taxon>Gunneridae</taxon>
        <taxon>Pentapetalae</taxon>
        <taxon>asterids</taxon>
        <taxon>lamiids</taxon>
        <taxon>Lamiales</taxon>
        <taxon>Gesneriaceae</taxon>
        <taxon>Didymocarpoideae</taxon>
        <taxon>Trichosporeae</taxon>
        <taxon>Loxocarpinae</taxon>
        <taxon>Dorcoceras</taxon>
    </lineage>
</organism>
<feature type="region of interest" description="Disordered" evidence="1">
    <location>
        <begin position="104"/>
        <end position="142"/>
    </location>
</feature>
<evidence type="ECO:0000313" key="3">
    <source>
        <dbReference type="Proteomes" id="UP000250235"/>
    </source>
</evidence>
<evidence type="ECO:0000256" key="1">
    <source>
        <dbReference type="SAM" id="MobiDB-lite"/>
    </source>
</evidence>
<feature type="compositionally biased region" description="Polar residues" evidence="1">
    <location>
        <begin position="115"/>
        <end position="136"/>
    </location>
</feature>
<gene>
    <name evidence="2" type="ORF">F511_22165</name>
</gene>
<protein>
    <submittedName>
        <fullName evidence="2">Uncharacterized protein</fullName>
    </submittedName>
</protein>
<reference evidence="2 3" key="1">
    <citation type="journal article" date="2015" name="Proc. Natl. Acad. Sci. U.S.A.">
        <title>The resurrection genome of Boea hygrometrica: A blueprint for survival of dehydration.</title>
        <authorList>
            <person name="Xiao L."/>
            <person name="Yang G."/>
            <person name="Zhang L."/>
            <person name="Yang X."/>
            <person name="Zhao S."/>
            <person name="Ji Z."/>
            <person name="Zhou Q."/>
            <person name="Hu M."/>
            <person name="Wang Y."/>
            <person name="Chen M."/>
            <person name="Xu Y."/>
            <person name="Jin H."/>
            <person name="Xiao X."/>
            <person name="Hu G."/>
            <person name="Bao F."/>
            <person name="Hu Y."/>
            <person name="Wan P."/>
            <person name="Li L."/>
            <person name="Deng X."/>
            <person name="Kuang T."/>
            <person name="Xiang C."/>
            <person name="Zhu J.K."/>
            <person name="Oliver M.J."/>
            <person name="He Y."/>
        </authorList>
    </citation>
    <scope>NUCLEOTIDE SEQUENCE [LARGE SCALE GENOMIC DNA]</scope>
    <source>
        <strain evidence="3">cv. XS01</strain>
    </source>
</reference>
<evidence type="ECO:0000313" key="2">
    <source>
        <dbReference type="EMBL" id="KZV41753.1"/>
    </source>
</evidence>
<dbReference type="EMBL" id="KQ999391">
    <property type="protein sequence ID" value="KZV41753.1"/>
    <property type="molecule type" value="Genomic_DNA"/>
</dbReference>
<keyword evidence="3" id="KW-1185">Reference proteome</keyword>
<name>A0A2Z7CBF1_9LAMI</name>
<accession>A0A2Z7CBF1</accession>
<sequence>MEKRGDNISSGPLPRTPTRCVKALPQKAENVDRIMRETCARSHPRLDRTCQRDGSSAQPLYKYPQEYAHLLLSPTPDVPEVLDVVTVRRLNYLATSIGAVCGKRRRRYTMPPKRTITQSSGENSNTASTAQGSENPALTPAR</sequence>
<proteinExistence type="predicted"/>
<dbReference type="Proteomes" id="UP000250235">
    <property type="component" value="Unassembled WGS sequence"/>
</dbReference>
<dbReference type="AlphaFoldDB" id="A0A2Z7CBF1"/>